<reference evidence="2" key="1">
    <citation type="submission" date="2018-11" db="EMBL/GenBank/DDBJ databases">
        <authorList>
            <consortium name="Genoscope - CEA"/>
            <person name="William W."/>
        </authorList>
    </citation>
    <scope>NUCLEOTIDE SEQUENCE [LARGE SCALE GENOMIC DNA]</scope>
    <source>
        <strain evidence="2">T9AD</strain>
    </source>
</reference>
<gene>
    <name evidence="2" type="ORF">POT9AD_4364</name>
</gene>
<protein>
    <submittedName>
        <fullName evidence="2">Uncharacterized protein</fullName>
    </submittedName>
</protein>
<dbReference type="OrthoDB" id="7031901at2"/>
<accession>A0A653B9S0</accession>
<dbReference type="EMBL" id="LR130779">
    <property type="protein sequence ID" value="VDN65339.1"/>
    <property type="molecule type" value="Genomic_DNA"/>
</dbReference>
<name>A0A653B9S0_ECTOL</name>
<proteinExistence type="predicted"/>
<evidence type="ECO:0000256" key="1">
    <source>
        <dbReference type="SAM" id="MobiDB-lite"/>
    </source>
</evidence>
<feature type="region of interest" description="Disordered" evidence="1">
    <location>
        <begin position="54"/>
        <end position="80"/>
    </location>
</feature>
<dbReference type="AlphaFoldDB" id="A0A653B9S0"/>
<feature type="region of interest" description="Disordered" evidence="1">
    <location>
        <begin position="117"/>
        <end position="148"/>
    </location>
</feature>
<evidence type="ECO:0000313" key="2">
    <source>
        <dbReference type="EMBL" id="VDN65339.1"/>
    </source>
</evidence>
<sequence>MRGLHIAALCAAALLHPIQDSSATSVFRCEDGNGQITFTRHGCAPEQTQYRQEVRNHSPGSGKPIPLAVPRAHTATPTTRSRAPVIVGEQDDGCGNLLSSSEKRQAIIRREVRSGMSSADVESSLGKPDRITRQNGRQRYHYRDKRGDNQLISFDEAGCVKK</sequence>
<organism evidence="2">
    <name type="scientific">Ectopseudomonas oleovorans</name>
    <name type="common">Pseudomonas oleovorans</name>
    <dbReference type="NCBI Taxonomy" id="301"/>
    <lineage>
        <taxon>Bacteria</taxon>
        <taxon>Pseudomonadati</taxon>
        <taxon>Pseudomonadota</taxon>
        <taxon>Gammaproteobacteria</taxon>
        <taxon>Pseudomonadales</taxon>
        <taxon>Pseudomonadaceae</taxon>
        <taxon>Ectopseudomonas</taxon>
    </lineage>
</organism>